<evidence type="ECO:0000256" key="5">
    <source>
        <dbReference type="ARBA" id="ARBA00023125"/>
    </source>
</evidence>
<comment type="domain">
    <text evidence="6">Contains large globular domains required for ATP hydrolysis at each terminus and a third globular domain forming a flexible hinge near the middle of the molecule. These domains are separated by coiled-coil structures.</text>
</comment>
<dbReference type="NCBIfam" id="TIGR02168">
    <property type="entry name" value="SMC_prok_B"/>
    <property type="match status" value="1"/>
</dbReference>
<dbReference type="HAMAP" id="MF_01894">
    <property type="entry name" value="Smc_prok"/>
    <property type="match status" value="1"/>
</dbReference>
<comment type="caution">
    <text evidence="8">The sequence shown here is derived from an EMBL/GenBank/DDBJ whole genome shotgun (WGS) entry which is preliminary data.</text>
</comment>
<gene>
    <name evidence="6 8" type="primary">smc</name>
    <name evidence="8" type="ORF">EKH83_04665</name>
</gene>
<dbReference type="InterPro" id="IPR036277">
    <property type="entry name" value="SMC_hinge_sf"/>
</dbReference>
<dbReference type="RefSeq" id="WP_128768253.1">
    <property type="nucleotide sequence ID" value="NZ_RXOC01000003.1"/>
</dbReference>
<dbReference type="InterPro" id="IPR003395">
    <property type="entry name" value="RecF/RecN/SMC_N"/>
</dbReference>
<reference evidence="8 9" key="1">
    <citation type="submission" date="2018-12" db="EMBL/GenBank/DDBJ databases">
        <title>The Draft Genome Sequence of the Soil Bacterium Pedobacter tournemirensis R1.</title>
        <authorList>
            <person name="He J."/>
        </authorList>
    </citation>
    <scope>NUCLEOTIDE SEQUENCE [LARGE SCALE GENOMIC DNA]</scope>
    <source>
        <strain evidence="8 9">R1</strain>
    </source>
</reference>
<dbReference type="Gene3D" id="3.40.50.300">
    <property type="entry name" value="P-loop containing nucleotide triphosphate hydrolases"/>
    <property type="match status" value="2"/>
</dbReference>
<keyword evidence="2 6" id="KW-0547">Nucleotide-binding</keyword>
<dbReference type="PIRSF" id="PIRSF005719">
    <property type="entry name" value="SMC"/>
    <property type="match status" value="1"/>
</dbReference>
<feature type="coiled-coil region" evidence="6">
    <location>
        <begin position="255"/>
        <end position="345"/>
    </location>
</feature>
<dbReference type="GO" id="GO:0005737">
    <property type="term" value="C:cytoplasm"/>
    <property type="evidence" value="ECO:0007669"/>
    <property type="project" value="UniProtKB-SubCell"/>
</dbReference>
<keyword evidence="3 6" id="KW-0067">ATP-binding</keyword>
<evidence type="ECO:0000256" key="2">
    <source>
        <dbReference type="ARBA" id="ARBA00022741"/>
    </source>
</evidence>
<evidence type="ECO:0000256" key="3">
    <source>
        <dbReference type="ARBA" id="ARBA00022840"/>
    </source>
</evidence>
<dbReference type="InterPro" id="IPR024704">
    <property type="entry name" value="SMC"/>
</dbReference>
<keyword evidence="1 6" id="KW-0963">Cytoplasm</keyword>
<dbReference type="GO" id="GO:0005524">
    <property type="term" value="F:ATP binding"/>
    <property type="evidence" value="ECO:0007669"/>
    <property type="project" value="UniProtKB-UniRule"/>
</dbReference>
<dbReference type="Gene3D" id="3.30.70.1620">
    <property type="match status" value="1"/>
</dbReference>
<dbReference type="SUPFAM" id="SSF75553">
    <property type="entry name" value="Smc hinge domain"/>
    <property type="match status" value="1"/>
</dbReference>
<dbReference type="GO" id="GO:0016887">
    <property type="term" value="F:ATP hydrolysis activity"/>
    <property type="evidence" value="ECO:0007669"/>
    <property type="project" value="InterPro"/>
</dbReference>
<evidence type="ECO:0000256" key="6">
    <source>
        <dbReference type="HAMAP-Rule" id="MF_01894"/>
    </source>
</evidence>
<dbReference type="EMBL" id="RXOC01000003">
    <property type="protein sequence ID" value="RXF71007.1"/>
    <property type="molecule type" value="Genomic_DNA"/>
</dbReference>
<feature type="coiled-coil region" evidence="6">
    <location>
        <begin position="181"/>
        <end position="222"/>
    </location>
</feature>
<comment type="subunit">
    <text evidence="6">Homodimer.</text>
</comment>
<dbReference type="InterPro" id="IPR010935">
    <property type="entry name" value="SMC_hinge"/>
</dbReference>
<dbReference type="Pfam" id="PF06470">
    <property type="entry name" value="SMC_hinge"/>
    <property type="match status" value="1"/>
</dbReference>
<evidence type="ECO:0000259" key="7">
    <source>
        <dbReference type="SMART" id="SM00968"/>
    </source>
</evidence>
<name>A0A4Q0MCD6_9SPHI</name>
<comment type="subcellular location">
    <subcellularLocation>
        <location evidence="6">Cytoplasm</location>
    </subcellularLocation>
</comment>
<dbReference type="GO" id="GO:0005694">
    <property type="term" value="C:chromosome"/>
    <property type="evidence" value="ECO:0007669"/>
    <property type="project" value="InterPro"/>
</dbReference>
<keyword evidence="4 6" id="KW-0175">Coiled coil</keyword>
<sequence length="1187" mass="136076">MQLTKLEIKGFKSFGDKITINFNEGITAIAGPNGCGKSNVVDAIRWVLGEQSTKALRSEKMENIIFNGTKTRKPSQLAEVSLTFDNTKNILPTEFAHVTITRKLYRSGESEYRLNDVHCRLKDITDLFLDTGIGSDSYSIIELKMIDEIIANKESSRRALFEESSGISKYKLRKKQTFNKLKDTEADLSRVEDLLFEIEKNLKTLENQAKKAERYYKLKEQYQSLSVTLASFRITGFRESLEKLDEQEERHNVEKSGIIAEIDKLEAALQQFKTENITKEKNLSAQQKAANEFTSKIRAYESEKKIKNEQLRFLQDKEKRLSEELDKDKNQLNHVIYNIKRLNEEHLQESEKLNAISSGLSEKKAELDEMRLQQQSSKTALDSFVKQNNELQNEVYKVEKDLTVLNIQKDALLQESRRNIADTESKETELNEFNKAISELDNKLKIKKEELEAAQMYEDDLELQIKSTDEQLNRHKEQLSAESRKLDAKQNEYNLTKSLVDNLEGFPESIRFLKKNTGWAKQAPLLSDVLFCKEEYRIAIENYLEPVMNHYVVETHAEAVQAIRLLSDSSKGRANFFILAALDSGPEPSALDMVGSNLIPALSIIDVEEKYSRLCRQLLRNVFILTTGDEEELGSILPDKNVVILSGSGKFIKSRITMAGGSVGLFEGKRIGRAKNLENLAKEIRALENKISVLKTSIEQEVQKSGTLRSSSKKEEIRLLQQDTNRLNNELISLQTRQEQYTTFIQNSQNRKQDIEQKIRSLNEELEKAGPELNRLKDKKQEMSNMLAEKQQAYHELAELVTERATAWNQENIRFHQQQNKVSGIEKDLDYRDSQQQGLDTRIATNGTELEKTRSEINETLQHVDHSDEDLIAMYVQKEEFEKGVREAEQEYYQSRGVITETENAVSALRRKKEQSELIGNELKEKKTGLRLELNALKERLSVEFSIDIADLLDAEIPEGENEADLKERTDKLKRQLDDFGAINSMAMEAYKEMNERYSFIQGQKKDLLEAKASLMETIREIDDSAKSKFMDAFLQVRDHFIRVFRSLFNEEDSCDLILSDPENPLESDIDIIARPKGKRPLSINQLSGGEKTLTATALLFSLYLLKPAPFCIFDEVDAPLDDTNIDKFNNIIRKFSSESQFIVVSHNKRTIASTDIVYGVTMVEQGISRVVAVDLREYPVELNVES</sequence>
<feature type="coiled-coil region" evidence="6">
    <location>
        <begin position="381"/>
        <end position="492"/>
    </location>
</feature>
<dbReference type="GO" id="GO:0007062">
    <property type="term" value="P:sister chromatid cohesion"/>
    <property type="evidence" value="ECO:0007669"/>
    <property type="project" value="InterPro"/>
</dbReference>
<dbReference type="Proteomes" id="UP000290848">
    <property type="component" value="Unassembled WGS sequence"/>
</dbReference>
<dbReference type="Pfam" id="PF02463">
    <property type="entry name" value="SMC_N"/>
    <property type="match status" value="1"/>
</dbReference>
<dbReference type="SMART" id="SM00968">
    <property type="entry name" value="SMC_hinge"/>
    <property type="match status" value="1"/>
</dbReference>
<dbReference type="GO" id="GO:0003677">
    <property type="term" value="F:DNA binding"/>
    <property type="evidence" value="ECO:0007669"/>
    <property type="project" value="UniProtKB-UniRule"/>
</dbReference>
<dbReference type="GO" id="GO:0030261">
    <property type="term" value="P:chromosome condensation"/>
    <property type="evidence" value="ECO:0007669"/>
    <property type="project" value="InterPro"/>
</dbReference>
<comment type="function">
    <text evidence="6">Required for chromosome condensation and partitioning.</text>
</comment>
<accession>A0A4Q0MCD6</accession>
<feature type="coiled-coil region" evidence="6">
    <location>
        <begin position="677"/>
        <end position="803"/>
    </location>
</feature>
<dbReference type="InterPro" id="IPR011890">
    <property type="entry name" value="SMC_prok"/>
</dbReference>
<dbReference type="SUPFAM" id="SSF52540">
    <property type="entry name" value="P-loop containing nucleoside triphosphate hydrolases"/>
    <property type="match status" value="2"/>
</dbReference>
<dbReference type="Gene3D" id="1.20.1060.20">
    <property type="match status" value="1"/>
</dbReference>
<dbReference type="GO" id="GO:0006260">
    <property type="term" value="P:DNA replication"/>
    <property type="evidence" value="ECO:0007669"/>
    <property type="project" value="UniProtKB-UniRule"/>
</dbReference>
<dbReference type="AlphaFoldDB" id="A0A4Q0MCD6"/>
<evidence type="ECO:0000313" key="9">
    <source>
        <dbReference type="Proteomes" id="UP000290848"/>
    </source>
</evidence>
<comment type="similarity">
    <text evidence="6">Belongs to the SMC family.</text>
</comment>
<dbReference type="GO" id="GO:0007059">
    <property type="term" value="P:chromosome segregation"/>
    <property type="evidence" value="ECO:0007669"/>
    <property type="project" value="UniProtKB-UniRule"/>
</dbReference>
<feature type="domain" description="SMC hinge" evidence="7">
    <location>
        <begin position="520"/>
        <end position="634"/>
    </location>
</feature>
<evidence type="ECO:0000313" key="8">
    <source>
        <dbReference type="EMBL" id="RXF71007.1"/>
    </source>
</evidence>
<evidence type="ECO:0000256" key="1">
    <source>
        <dbReference type="ARBA" id="ARBA00022490"/>
    </source>
</evidence>
<dbReference type="PANTHER" id="PTHR43977">
    <property type="entry name" value="STRUCTURAL MAINTENANCE OF CHROMOSOMES PROTEIN 3"/>
    <property type="match status" value="1"/>
</dbReference>
<dbReference type="InterPro" id="IPR027417">
    <property type="entry name" value="P-loop_NTPase"/>
</dbReference>
<protein>
    <recommendedName>
        <fullName evidence="6">Chromosome partition protein Smc</fullName>
    </recommendedName>
</protein>
<proteinExistence type="inferred from homology"/>
<organism evidence="8 9">
    <name type="scientific">Arcticibacter tournemirensis</name>
    <dbReference type="NCBI Taxonomy" id="699437"/>
    <lineage>
        <taxon>Bacteria</taxon>
        <taxon>Pseudomonadati</taxon>
        <taxon>Bacteroidota</taxon>
        <taxon>Sphingobacteriia</taxon>
        <taxon>Sphingobacteriales</taxon>
        <taxon>Sphingobacteriaceae</taxon>
        <taxon>Arcticibacter</taxon>
    </lineage>
</organism>
<feature type="binding site" evidence="6">
    <location>
        <begin position="32"/>
        <end position="39"/>
    </location>
    <ligand>
        <name>ATP</name>
        <dbReference type="ChEBI" id="CHEBI:30616"/>
    </ligand>
</feature>
<evidence type="ECO:0000256" key="4">
    <source>
        <dbReference type="ARBA" id="ARBA00023054"/>
    </source>
</evidence>
<keyword evidence="5 6" id="KW-0238">DNA-binding</keyword>